<protein>
    <submittedName>
        <fullName evidence="1">Uncharacterized protein</fullName>
    </submittedName>
</protein>
<dbReference type="AlphaFoldDB" id="A0A396ZR70"/>
<name>A0A396ZR70_APHAT</name>
<gene>
    <name evidence="1" type="ORF">DYB36_014458</name>
</gene>
<organism evidence="1 2">
    <name type="scientific">Aphanomyces astaci</name>
    <name type="common">Crayfish plague agent</name>
    <dbReference type="NCBI Taxonomy" id="112090"/>
    <lineage>
        <taxon>Eukaryota</taxon>
        <taxon>Sar</taxon>
        <taxon>Stramenopiles</taxon>
        <taxon>Oomycota</taxon>
        <taxon>Saprolegniomycetes</taxon>
        <taxon>Saprolegniales</taxon>
        <taxon>Verrucalvaceae</taxon>
        <taxon>Aphanomyces</taxon>
    </lineage>
</organism>
<evidence type="ECO:0000313" key="1">
    <source>
        <dbReference type="EMBL" id="RHX98262.1"/>
    </source>
</evidence>
<accession>A0A396ZR70</accession>
<comment type="caution">
    <text evidence="1">The sequence shown here is derived from an EMBL/GenBank/DDBJ whole genome shotgun (WGS) entry which is preliminary data.</text>
</comment>
<proteinExistence type="predicted"/>
<reference evidence="1 2" key="1">
    <citation type="submission" date="2018-08" db="EMBL/GenBank/DDBJ databases">
        <title>Aphanomyces genome sequencing and annotation.</title>
        <authorList>
            <person name="Minardi D."/>
            <person name="Oidtmann B."/>
            <person name="Van Der Giezen M."/>
            <person name="Studholme D.J."/>
        </authorList>
    </citation>
    <scope>NUCLEOTIDE SEQUENCE [LARGE SCALE GENOMIC DNA]</scope>
    <source>
        <strain evidence="1 2">Kv</strain>
    </source>
</reference>
<sequence>MLLGLEGPRSVKDDRLCWQEFPHISSRRGLAQHQICLALHRFGQRGRRQRQVGEPDHAIRDHLAILKC</sequence>
<dbReference type="Proteomes" id="UP000265427">
    <property type="component" value="Unassembled WGS sequence"/>
</dbReference>
<evidence type="ECO:0000313" key="2">
    <source>
        <dbReference type="Proteomes" id="UP000265427"/>
    </source>
</evidence>
<dbReference type="EMBL" id="QUSZ01010237">
    <property type="protein sequence ID" value="RHX98262.1"/>
    <property type="molecule type" value="Genomic_DNA"/>
</dbReference>